<dbReference type="CDD" id="cd00075">
    <property type="entry name" value="HATPase"/>
    <property type="match status" value="1"/>
</dbReference>
<dbReference type="Proteomes" id="UP001500420">
    <property type="component" value="Unassembled WGS sequence"/>
</dbReference>
<evidence type="ECO:0000256" key="6">
    <source>
        <dbReference type="ARBA" id="ARBA00023012"/>
    </source>
</evidence>
<dbReference type="SMART" id="SM00388">
    <property type="entry name" value="HisKA"/>
    <property type="match status" value="1"/>
</dbReference>
<dbReference type="RefSeq" id="WP_343773896.1">
    <property type="nucleotide sequence ID" value="NZ_BAAADV010000003.1"/>
</dbReference>
<dbReference type="InterPro" id="IPR003594">
    <property type="entry name" value="HATPase_dom"/>
</dbReference>
<dbReference type="SUPFAM" id="SSF55874">
    <property type="entry name" value="ATPase domain of HSP90 chaperone/DNA topoisomerase II/histidine kinase"/>
    <property type="match status" value="1"/>
</dbReference>
<gene>
    <name evidence="12" type="ORF">GCM10009020_20390</name>
</gene>
<dbReference type="SUPFAM" id="SSF55785">
    <property type="entry name" value="PYP-like sensor domain (PAS domain)"/>
    <property type="match status" value="2"/>
</dbReference>
<dbReference type="Gene3D" id="1.10.287.130">
    <property type="match status" value="1"/>
</dbReference>
<evidence type="ECO:0000256" key="2">
    <source>
        <dbReference type="ARBA" id="ARBA00012438"/>
    </source>
</evidence>
<dbReference type="InterPro" id="IPR000014">
    <property type="entry name" value="PAS"/>
</dbReference>
<dbReference type="InterPro" id="IPR036890">
    <property type="entry name" value="HATPase_C_sf"/>
</dbReference>
<dbReference type="CDD" id="cd00082">
    <property type="entry name" value="HisKA"/>
    <property type="match status" value="1"/>
</dbReference>
<dbReference type="Gene3D" id="3.30.565.10">
    <property type="entry name" value="Histidine kinase-like ATPase, C-terminal domain"/>
    <property type="match status" value="1"/>
</dbReference>
<evidence type="ECO:0000256" key="5">
    <source>
        <dbReference type="ARBA" id="ARBA00022777"/>
    </source>
</evidence>
<accession>A0AAV3TAH5</accession>
<protein>
    <recommendedName>
        <fullName evidence="2">histidine kinase</fullName>
        <ecNumber evidence="2">2.7.13.3</ecNumber>
    </recommendedName>
</protein>
<dbReference type="AlphaFoldDB" id="A0AAV3TAH5"/>
<comment type="caution">
    <text evidence="12">The sequence shown here is derived from an EMBL/GenBank/DDBJ whole genome shotgun (WGS) entry which is preliminary data.</text>
</comment>
<reference evidence="12 13" key="1">
    <citation type="journal article" date="2019" name="Int. J. Syst. Evol. Microbiol.">
        <title>The Global Catalogue of Microorganisms (GCM) 10K type strain sequencing project: providing services to taxonomists for standard genome sequencing and annotation.</title>
        <authorList>
            <consortium name="The Broad Institute Genomics Platform"/>
            <consortium name="The Broad Institute Genome Sequencing Center for Infectious Disease"/>
            <person name="Wu L."/>
            <person name="Ma J."/>
        </authorList>
    </citation>
    <scope>NUCLEOTIDE SEQUENCE [LARGE SCALE GENOMIC DNA]</scope>
    <source>
        <strain evidence="12 13">JCM 16328</strain>
    </source>
</reference>
<dbReference type="PROSITE" id="PS50109">
    <property type="entry name" value="HIS_KIN"/>
    <property type="match status" value="1"/>
</dbReference>
<proteinExistence type="predicted"/>
<evidence type="ECO:0000256" key="8">
    <source>
        <dbReference type="SAM" id="MobiDB-lite"/>
    </source>
</evidence>
<dbReference type="Pfam" id="PF02518">
    <property type="entry name" value="HATPase_c"/>
    <property type="match status" value="1"/>
</dbReference>
<evidence type="ECO:0000313" key="12">
    <source>
        <dbReference type="EMBL" id="GAA0673316.1"/>
    </source>
</evidence>
<dbReference type="SUPFAM" id="SSF47384">
    <property type="entry name" value="Homodimeric domain of signal transducing histidine kinase"/>
    <property type="match status" value="1"/>
</dbReference>
<comment type="catalytic activity">
    <reaction evidence="1">
        <text>ATP + protein L-histidine = ADP + protein N-phospho-L-histidine.</text>
        <dbReference type="EC" id="2.7.13.3"/>
    </reaction>
</comment>
<keyword evidence="5" id="KW-0418">Kinase</keyword>
<keyword evidence="4" id="KW-0808">Transferase</keyword>
<feature type="domain" description="PAC" evidence="11">
    <location>
        <begin position="239"/>
        <end position="301"/>
    </location>
</feature>
<dbReference type="PANTHER" id="PTHR43711">
    <property type="entry name" value="TWO-COMPONENT HISTIDINE KINASE"/>
    <property type="match status" value="1"/>
</dbReference>
<dbReference type="InterPro" id="IPR000700">
    <property type="entry name" value="PAS-assoc_C"/>
</dbReference>
<evidence type="ECO:0000256" key="4">
    <source>
        <dbReference type="ARBA" id="ARBA00022679"/>
    </source>
</evidence>
<dbReference type="InterPro" id="IPR035965">
    <property type="entry name" value="PAS-like_dom_sf"/>
</dbReference>
<dbReference type="PANTHER" id="PTHR43711:SF1">
    <property type="entry name" value="HISTIDINE KINASE 1"/>
    <property type="match status" value="1"/>
</dbReference>
<keyword evidence="3" id="KW-0597">Phosphoprotein</keyword>
<feature type="compositionally biased region" description="Polar residues" evidence="8">
    <location>
        <begin position="160"/>
        <end position="175"/>
    </location>
</feature>
<evidence type="ECO:0000259" key="10">
    <source>
        <dbReference type="PROSITE" id="PS50112"/>
    </source>
</evidence>
<dbReference type="Pfam" id="PF08448">
    <property type="entry name" value="PAS_4"/>
    <property type="match status" value="1"/>
</dbReference>
<name>A0AAV3TAH5_9EURY</name>
<evidence type="ECO:0000256" key="7">
    <source>
        <dbReference type="SAM" id="Coils"/>
    </source>
</evidence>
<dbReference type="PRINTS" id="PR00344">
    <property type="entry name" value="BCTRLSENSOR"/>
</dbReference>
<dbReference type="InterPro" id="IPR004358">
    <property type="entry name" value="Sig_transdc_His_kin-like_C"/>
</dbReference>
<dbReference type="InterPro" id="IPR013655">
    <property type="entry name" value="PAS_fold_3"/>
</dbReference>
<dbReference type="InterPro" id="IPR036097">
    <property type="entry name" value="HisK_dim/P_sf"/>
</dbReference>
<dbReference type="SMART" id="SM00387">
    <property type="entry name" value="HATPase_c"/>
    <property type="match status" value="1"/>
</dbReference>
<feature type="domain" description="PAS" evidence="10">
    <location>
        <begin position="7"/>
        <end position="81"/>
    </location>
</feature>
<keyword evidence="13" id="KW-1185">Reference proteome</keyword>
<evidence type="ECO:0000259" key="11">
    <source>
        <dbReference type="PROSITE" id="PS50113"/>
    </source>
</evidence>
<dbReference type="Pfam" id="PF00512">
    <property type="entry name" value="HisKA"/>
    <property type="match status" value="1"/>
</dbReference>
<evidence type="ECO:0000313" key="13">
    <source>
        <dbReference type="Proteomes" id="UP001500420"/>
    </source>
</evidence>
<organism evidence="12 13">
    <name type="scientific">Natronoarchaeum mannanilyticum</name>
    <dbReference type="NCBI Taxonomy" id="926360"/>
    <lineage>
        <taxon>Archaea</taxon>
        <taxon>Methanobacteriati</taxon>
        <taxon>Methanobacteriota</taxon>
        <taxon>Stenosarchaea group</taxon>
        <taxon>Halobacteria</taxon>
        <taxon>Halobacteriales</taxon>
        <taxon>Natronoarchaeaceae</taxon>
    </lineage>
</organism>
<dbReference type="Pfam" id="PF08447">
    <property type="entry name" value="PAS_3"/>
    <property type="match status" value="1"/>
</dbReference>
<feature type="coiled-coil region" evidence="7">
    <location>
        <begin position="285"/>
        <end position="312"/>
    </location>
</feature>
<keyword evidence="7" id="KW-0175">Coiled coil</keyword>
<feature type="domain" description="Histidine kinase" evidence="9">
    <location>
        <begin position="312"/>
        <end position="528"/>
    </location>
</feature>
<evidence type="ECO:0000256" key="1">
    <source>
        <dbReference type="ARBA" id="ARBA00000085"/>
    </source>
</evidence>
<evidence type="ECO:0000256" key="3">
    <source>
        <dbReference type="ARBA" id="ARBA00022553"/>
    </source>
</evidence>
<dbReference type="InterPro" id="IPR005467">
    <property type="entry name" value="His_kinase_dom"/>
</dbReference>
<dbReference type="InterPro" id="IPR003661">
    <property type="entry name" value="HisK_dim/P_dom"/>
</dbReference>
<dbReference type="PROSITE" id="PS50112">
    <property type="entry name" value="PAS"/>
    <property type="match status" value="1"/>
</dbReference>
<keyword evidence="6" id="KW-0902">Two-component regulatory system</keyword>
<dbReference type="GO" id="GO:0000155">
    <property type="term" value="F:phosphorelay sensor kinase activity"/>
    <property type="evidence" value="ECO:0007669"/>
    <property type="project" value="InterPro"/>
</dbReference>
<dbReference type="InterPro" id="IPR050736">
    <property type="entry name" value="Sensor_HK_Regulatory"/>
</dbReference>
<dbReference type="InterPro" id="IPR013656">
    <property type="entry name" value="PAS_4"/>
</dbReference>
<evidence type="ECO:0000259" key="9">
    <source>
        <dbReference type="PROSITE" id="PS50109"/>
    </source>
</evidence>
<dbReference type="EC" id="2.7.13.3" evidence="2"/>
<dbReference type="PROSITE" id="PS50113">
    <property type="entry name" value="PAC"/>
    <property type="match status" value="1"/>
</dbReference>
<dbReference type="Gene3D" id="3.30.450.20">
    <property type="entry name" value="PAS domain"/>
    <property type="match status" value="2"/>
</dbReference>
<sequence>MTGEPPIESVLDSVVAATPGGAYRRRRDGDQPLLDADDGLAALTGWDADELAGEGGGWLELVAIDDRDRLRDAVAAADPGEGVELTYRVRRPDGELRRVQDRMRVSGDDPTVIEGVLLDETERFGDRWLSDAASDDGTDGQTDADDRAVAEPESDAGSETAASRASASDQATPRSVTRARRDAALLDAILEAIPVHLYVKDDDAVHLRVSNYLDRSEPYVGKTDPEIDEVTEEHARQAYEDDLRVIEDGDPVLDKEEFLPALDQWNLTSKVPWTEDGEVRGLVGVSRKITERKRAQQELRRKTERLAEFADVVSTDIRTPLNVARERVELAKAADEKRAADPDARSQVDPDEHVDEIADAVDRANGIIDDVLALSRQDGSELETEPLRLNSVALAAWQDVDAPAATLELPDGEPVLRANRAQCRRLLANLFQNAVTHAEDTESGGETAARHNPAVSIVVGVTEDGFAVEDDGPGIPPEDRDRVFDPSYATGEDGTGFGLTIVEEIADAHGWTVSIGESDETGARFEIEGVDWDGASGNGS</sequence>
<feature type="region of interest" description="Disordered" evidence="8">
    <location>
        <begin position="130"/>
        <end position="176"/>
    </location>
</feature>
<dbReference type="CDD" id="cd00130">
    <property type="entry name" value="PAS"/>
    <property type="match status" value="1"/>
</dbReference>
<dbReference type="EMBL" id="BAAADV010000003">
    <property type="protein sequence ID" value="GAA0673316.1"/>
    <property type="molecule type" value="Genomic_DNA"/>
</dbReference>